<feature type="domain" description="EDS1 EP" evidence="8">
    <location>
        <begin position="406"/>
        <end position="598"/>
    </location>
</feature>
<dbReference type="GO" id="GO:0005634">
    <property type="term" value="C:nucleus"/>
    <property type="evidence" value="ECO:0007669"/>
    <property type="project" value="UniProtKB-SubCell"/>
</dbReference>
<keyword evidence="6" id="KW-0539">Nucleus</keyword>
<dbReference type="GO" id="GO:0006952">
    <property type="term" value="P:defense response"/>
    <property type="evidence" value="ECO:0007669"/>
    <property type="project" value="UniProtKB-KW"/>
</dbReference>
<sequence>MMGSNRIGDYIGLKEEIIQKACKLSMKAHAKSPVKPYIHEKNRGSTETIFAFPGSWSADDWYSRSPFGEIKVDVSKFPSIKSIGTEEIGFVNGAFSRRFDELLSRSSLATEVEKAISDRKQIIFTGHSSGGSIAILATIWFFEKYIRPNHSNISPFCLTFGSPLVGNHIFSHALKRENWARHFIHFVTKHDVVPRIMLAPRSHIEQGLNHILDFLNPKSTCNNNIPNPNILSSFFLSVMKNSLSVASHAACYLKGCTNLLLETVANIVDLSPYRPFGIFVFLTGSGKMVVLDNPDAVLQLLFFCLQLGPGEDNPEFLSGIFAEHLVYESELQESLNMQDVTYVVNLVDVPLSGDANTYDTVAALNDLGLTTRARLCLRAAGELEKQKLENQKRIDSNKGTINDALKKIQEYKTGCEIRKIGYYDAFKIQRDTSDFNTNVKRLELAGIWDEIVEMIKRYELPDEFEGRKEWIELGTLFRRLLEPLDIANYYRHLMNEDTGPYMVKARPKRYRFTQKWREHAERMEIGMSAETTFWAEVEELKLRPYVLVKDKILRLEEQVLTWVNCGWIGKDVFLDESTFTKWWRTLPLEHRLGSCVARFINT</sequence>
<keyword evidence="3" id="KW-0963">Cytoplasm</keyword>
<dbReference type="Proteomes" id="UP001632038">
    <property type="component" value="Unassembled WGS sequence"/>
</dbReference>
<evidence type="ECO:0000256" key="3">
    <source>
        <dbReference type="ARBA" id="ARBA00022490"/>
    </source>
</evidence>
<organism evidence="9 10">
    <name type="scientific">Castilleja foliolosa</name>
    <dbReference type="NCBI Taxonomy" id="1961234"/>
    <lineage>
        <taxon>Eukaryota</taxon>
        <taxon>Viridiplantae</taxon>
        <taxon>Streptophyta</taxon>
        <taxon>Embryophyta</taxon>
        <taxon>Tracheophyta</taxon>
        <taxon>Spermatophyta</taxon>
        <taxon>Magnoliopsida</taxon>
        <taxon>eudicotyledons</taxon>
        <taxon>Gunneridae</taxon>
        <taxon>Pentapetalae</taxon>
        <taxon>asterids</taxon>
        <taxon>lamiids</taxon>
        <taxon>Lamiales</taxon>
        <taxon>Orobanchaceae</taxon>
        <taxon>Pedicularideae</taxon>
        <taxon>Castillejinae</taxon>
        <taxon>Castilleja</taxon>
    </lineage>
</organism>
<dbReference type="Pfam" id="PF18117">
    <property type="entry name" value="EDS1_EP"/>
    <property type="match status" value="1"/>
</dbReference>
<keyword evidence="10" id="KW-1185">Reference proteome</keyword>
<evidence type="ECO:0000256" key="6">
    <source>
        <dbReference type="ARBA" id="ARBA00023242"/>
    </source>
</evidence>
<feature type="domain" description="Fungal lipase-type" evidence="7">
    <location>
        <begin position="80"/>
        <end position="198"/>
    </location>
</feature>
<comment type="caution">
    <text evidence="9">The sequence shown here is derived from an EMBL/GenBank/DDBJ whole genome shotgun (WGS) entry which is preliminary data.</text>
</comment>
<dbReference type="EMBL" id="JAVIJP010000017">
    <property type="protein sequence ID" value="KAL3640645.1"/>
    <property type="molecule type" value="Genomic_DNA"/>
</dbReference>
<dbReference type="PANTHER" id="PTHR47090">
    <property type="entry name" value="PROTEIN EDS1-RELATED"/>
    <property type="match status" value="1"/>
</dbReference>
<dbReference type="CDD" id="cd00519">
    <property type="entry name" value="Lipase_3"/>
    <property type="match status" value="1"/>
</dbReference>
<evidence type="ECO:0000259" key="7">
    <source>
        <dbReference type="Pfam" id="PF01764"/>
    </source>
</evidence>
<proteinExistence type="predicted"/>
<evidence type="ECO:0000256" key="5">
    <source>
        <dbReference type="ARBA" id="ARBA00022821"/>
    </source>
</evidence>
<gene>
    <name evidence="9" type="primary">EDS1</name>
    <name evidence="9" type="ORF">CASFOL_015613</name>
</gene>
<dbReference type="InterPro" id="IPR041266">
    <property type="entry name" value="EDS1_EP"/>
</dbReference>
<dbReference type="AlphaFoldDB" id="A0ABD3DIG8"/>
<keyword evidence="4" id="KW-0378">Hydrolase</keyword>
<evidence type="ECO:0000313" key="9">
    <source>
        <dbReference type="EMBL" id="KAL3640645.1"/>
    </source>
</evidence>
<evidence type="ECO:0000313" key="10">
    <source>
        <dbReference type="Proteomes" id="UP001632038"/>
    </source>
</evidence>
<evidence type="ECO:0000256" key="4">
    <source>
        <dbReference type="ARBA" id="ARBA00022801"/>
    </source>
</evidence>
<evidence type="ECO:0000259" key="8">
    <source>
        <dbReference type="Pfam" id="PF18117"/>
    </source>
</evidence>
<dbReference type="SUPFAM" id="SSF53474">
    <property type="entry name" value="alpha/beta-Hydrolases"/>
    <property type="match status" value="1"/>
</dbReference>
<dbReference type="GO" id="GO:0016787">
    <property type="term" value="F:hydrolase activity"/>
    <property type="evidence" value="ECO:0007669"/>
    <property type="project" value="UniProtKB-KW"/>
</dbReference>
<dbReference type="Gene3D" id="3.40.50.1820">
    <property type="entry name" value="alpha/beta hydrolase"/>
    <property type="match status" value="1"/>
</dbReference>
<evidence type="ECO:0000256" key="2">
    <source>
        <dbReference type="ARBA" id="ARBA00004496"/>
    </source>
</evidence>
<keyword evidence="5" id="KW-0611">Plant defense</keyword>
<name>A0ABD3DIG8_9LAMI</name>
<dbReference type="InterPro" id="IPR044214">
    <property type="entry name" value="EDS1-like"/>
</dbReference>
<evidence type="ECO:0000256" key="1">
    <source>
        <dbReference type="ARBA" id="ARBA00004123"/>
    </source>
</evidence>
<dbReference type="InterPro" id="IPR002921">
    <property type="entry name" value="Fungal_lipase-type"/>
</dbReference>
<accession>A0ABD3DIG8</accession>
<reference evidence="10" key="1">
    <citation type="journal article" date="2024" name="IScience">
        <title>Strigolactones Initiate the Formation of Haustorium-like Structures in Castilleja.</title>
        <authorList>
            <person name="Buerger M."/>
            <person name="Peterson D."/>
            <person name="Chory J."/>
        </authorList>
    </citation>
    <scope>NUCLEOTIDE SEQUENCE [LARGE SCALE GENOMIC DNA]</scope>
</reference>
<dbReference type="Pfam" id="PF01764">
    <property type="entry name" value="Lipase_3"/>
    <property type="match status" value="1"/>
</dbReference>
<comment type="subcellular location">
    <subcellularLocation>
        <location evidence="2">Cytoplasm</location>
    </subcellularLocation>
    <subcellularLocation>
        <location evidence="1">Nucleus</location>
    </subcellularLocation>
</comment>
<dbReference type="InterPro" id="IPR029058">
    <property type="entry name" value="AB_hydrolase_fold"/>
</dbReference>
<dbReference type="PANTHER" id="PTHR47090:SF2">
    <property type="entry name" value="PROTEIN EDS1-RELATED"/>
    <property type="match status" value="1"/>
</dbReference>
<protein>
    <submittedName>
        <fullName evidence="9">Lipase (Class 3)</fullName>
    </submittedName>
</protein>
<dbReference type="GO" id="GO:0005737">
    <property type="term" value="C:cytoplasm"/>
    <property type="evidence" value="ECO:0007669"/>
    <property type="project" value="UniProtKB-SubCell"/>
</dbReference>